<feature type="region of interest" description="Disordered" evidence="1">
    <location>
        <begin position="77"/>
        <end position="144"/>
    </location>
</feature>
<reference evidence="2 3" key="1">
    <citation type="journal article" date="2019" name="Commun. Biol.">
        <title>The bagworm genome reveals a unique fibroin gene that provides high tensile strength.</title>
        <authorList>
            <person name="Kono N."/>
            <person name="Nakamura H."/>
            <person name="Ohtoshi R."/>
            <person name="Tomita M."/>
            <person name="Numata K."/>
            <person name="Arakawa K."/>
        </authorList>
    </citation>
    <scope>NUCLEOTIDE SEQUENCE [LARGE SCALE GENOMIC DNA]</scope>
</reference>
<feature type="compositionally biased region" description="Basic and acidic residues" evidence="1">
    <location>
        <begin position="88"/>
        <end position="100"/>
    </location>
</feature>
<protein>
    <submittedName>
        <fullName evidence="2">Uncharacterized protein</fullName>
    </submittedName>
</protein>
<evidence type="ECO:0000313" key="2">
    <source>
        <dbReference type="EMBL" id="GBP76159.1"/>
    </source>
</evidence>
<evidence type="ECO:0000313" key="3">
    <source>
        <dbReference type="Proteomes" id="UP000299102"/>
    </source>
</evidence>
<gene>
    <name evidence="2" type="ORF">EVAR_56031_1</name>
</gene>
<dbReference type="Proteomes" id="UP000299102">
    <property type="component" value="Unassembled WGS sequence"/>
</dbReference>
<dbReference type="EMBL" id="BGZK01001278">
    <property type="protein sequence ID" value="GBP76159.1"/>
    <property type="molecule type" value="Genomic_DNA"/>
</dbReference>
<keyword evidence="3" id="KW-1185">Reference proteome</keyword>
<sequence>MRRPKTNPRLSRYRCGHYQTRRSARSPQSNCANRGFKLKTLKLPTEIAFKEPRTSAITINRSRSARTAFVNSIVRVRPDDAAAMGGSRDNHDQKSSRRESLCIPPSVINGPSVSGETPRRRERRAPRRRPRDDLFYRPLDLPRD</sequence>
<evidence type="ECO:0000256" key="1">
    <source>
        <dbReference type="SAM" id="MobiDB-lite"/>
    </source>
</evidence>
<proteinExistence type="predicted"/>
<comment type="caution">
    <text evidence="2">The sequence shown here is derived from an EMBL/GenBank/DDBJ whole genome shotgun (WGS) entry which is preliminary data.</text>
</comment>
<name>A0A4C1YND5_EUMVA</name>
<organism evidence="2 3">
    <name type="scientific">Eumeta variegata</name>
    <name type="common">Bagworm moth</name>
    <name type="synonym">Eumeta japonica</name>
    <dbReference type="NCBI Taxonomy" id="151549"/>
    <lineage>
        <taxon>Eukaryota</taxon>
        <taxon>Metazoa</taxon>
        <taxon>Ecdysozoa</taxon>
        <taxon>Arthropoda</taxon>
        <taxon>Hexapoda</taxon>
        <taxon>Insecta</taxon>
        <taxon>Pterygota</taxon>
        <taxon>Neoptera</taxon>
        <taxon>Endopterygota</taxon>
        <taxon>Lepidoptera</taxon>
        <taxon>Glossata</taxon>
        <taxon>Ditrysia</taxon>
        <taxon>Tineoidea</taxon>
        <taxon>Psychidae</taxon>
        <taxon>Oiketicinae</taxon>
        <taxon>Eumeta</taxon>
    </lineage>
</organism>
<accession>A0A4C1YND5</accession>
<feature type="compositionally biased region" description="Basic residues" evidence="1">
    <location>
        <begin position="120"/>
        <end position="129"/>
    </location>
</feature>
<dbReference type="AlphaFoldDB" id="A0A4C1YND5"/>
<feature type="compositionally biased region" description="Basic and acidic residues" evidence="1">
    <location>
        <begin position="130"/>
        <end position="144"/>
    </location>
</feature>